<dbReference type="Gene3D" id="3.20.20.140">
    <property type="entry name" value="Metal-dependent hydrolases"/>
    <property type="match status" value="1"/>
</dbReference>
<dbReference type="InterPro" id="IPR051781">
    <property type="entry name" value="Metallo-dep_Hydrolase"/>
</dbReference>
<dbReference type="SUPFAM" id="SSF51338">
    <property type="entry name" value="Composite domain of metallo-dependent hydrolases"/>
    <property type="match status" value="1"/>
</dbReference>
<dbReference type="GO" id="GO:0016810">
    <property type="term" value="F:hydrolase activity, acting on carbon-nitrogen (but not peptide) bonds"/>
    <property type="evidence" value="ECO:0007669"/>
    <property type="project" value="InterPro"/>
</dbReference>
<proteinExistence type="predicted"/>
<dbReference type="PANTHER" id="PTHR43135">
    <property type="entry name" value="ALPHA-D-RIBOSE 1-METHYLPHOSPHONATE 5-TRIPHOSPHATE DIPHOSPHATASE"/>
    <property type="match status" value="1"/>
</dbReference>
<dbReference type="Pfam" id="PF01979">
    <property type="entry name" value="Amidohydro_1"/>
    <property type="match status" value="1"/>
</dbReference>
<dbReference type="OrthoDB" id="9797498at2"/>
<feature type="domain" description="Amidohydrolase-related" evidence="1">
    <location>
        <begin position="81"/>
        <end position="487"/>
    </location>
</feature>
<protein>
    <submittedName>
        <fullName evidence="2">Amidohydrolase</fullName>
    </submittedName>
</protein>
<comment type="caution">
    <text evidence="2">The sequence shown here is derived from an EMBL/GenBank/DDBJ whole genome shotgun (WGS) entry which is preliminary data.</text>
</comment>
<sequence length="496" mass="55252">MKKIILLTLILQLISCKDKQDRLNLKQGVYISNITIISSEDGNYSPYIGHLVIEKDKIVYIDKSEPSVNGKFEEIDGTGKFVIPGLIDSHVHITEVQGMLPYHMEKYPELTEEFNNQMPRSYLYYGFTTLINLGGISEEQIASFNRHPIKPDLFHTGRSGASVANGYPMNFAPEQFRFEGTPNFIYLESEADNIPDRFDPVDHTPKAVVSRIKNSGAIAVKAYYESGFRGMPKLPVPTKSIMTDLLNEAQSNGLVLTVHGNSLEAHSFLADIGVDVIAHGLWNWGKYKDLPNDSLPKEIRSVLDLQIKKQIGYTPTLTVLAGEEALADNSFLSNPELSKIVPKKLMEWYGTEEGQWFANELFADYTAEEVHSIYGNIQEHAKLVLKYLSNNGGLILFGTDTPSAPTYGNQPGHNGFWELKLMNEANVPLNQILASATINNAKAFKLDSDVGSIKVGKKANLILMTKNPLKEIEAYNTIEKIVLGGEVIVRENLSVK</sequence>
<accession>A0A3R8RA00</accession>
<dbReference type="InterPro" id="IPR032466">
    <property type="entry name" value="Metal_Hydrolase"/>
</dbReference>
<evidence type="ECO:0000259" key="1">
    <source>
        <dbReference type="Pfam" id="PF01979"/>
    </source>
</evidence>
<keyword evidence="3" id="KW-1185">Reference proteome</keyword>
<reference evidence="3" key="2">
    <citation type="submission" date="2018-12" db="EMBL/GenBank/DDBJ databases">
        <title>Maribacter lutimaris sp. nov., isolated from marine sediment.</title>
        <authorList>
            <person name="Kim K.K."/>
        </authorList>
    </citation>
    <scope>NUCLEOTIDE SEQUENCE [LARGE SCALE GENOMIC DNA]</scope>
    <source>
        <strain evidence="3">PoM-212</strain>
    </source>
</reference>
<dbReference type="EMBL" id="QUSX01000001">
    <property type="protein sequence ID" value="RRQ50225.1"/>
    <property type="molecule type" value="Genomic_DNA"/>
</dbReference>
<dbReference type="RefSeq" id="WP_125222042.1">
    <property type="nucleotide sequence ID" value="NZ_QUSX01000001.1"/>
</dbReference>
<dbReference type="SUPFAM" id="SSF51556">
    <property type="entry name" value="Metallo-dependent hydrolases"/>
    <property type="match status" value="1"/>
</dbReference>
<dbReference type="PANTHER" id="PTHR43135:SF3">
    <property type="entry name" value="ALPHA-D-RIBOSE 1-METHYLPHOSPHONATE 5-TRIPHOSPHATE DIPHOSPHATASE"/>
    <property type="match status" value="1"/>
</dbReference>
<name>A0A3R8RA00_9FLAO</name>
<dbReference type="AlphaFoldDB" id="A0A3R8RA00"/>
<dbReference type="InterPro" id="IPR006680">
    <property type="entry name" value="Amidohydro-rel"/>
</dbReference>
<gene>
    <name evidence="2" type="ORF">DZC72_06580</name>
</gene>
<organism evidence="2 3">
    <name type="scientific">Maribacter algicola</name>
    <dbReference type="NCBI Taxonomy" id="2498892"/>
    <lineage>
        <taxon>Bacteria</taxon>
        <taxon>Pseudomonadati</taxon>
        <taxon>Bacteroidota</taxon>
        <taxon>Flavobacteriia</taxon>
        <taxon>Flavobacteriales</taxon>
        <taxon>Flavobacteriaceae</taxon>
        <taxon>Maribacter</taxon>
    </lineage>
</organism>
<evidence type="ECO:0000313" key="3">
    <source>
        <dbReference type="Proteomes" id="UP000286990"/>
    </source>
</evidence>
<dbReference type="InterPro" id="IPR011059">
    <property type="entry name" value="Metal-dep_hydrolase_composite"/>
</dbReference>
<dbReference type="Gene3D" id="2.30.40.10">
    <property type="entry name" value="Urease, subunit C, domain 1"/>
    <property type="match status" value="1"/>
</dbReference>
<dbReference type="Proteomes" id="UP000286990">
    <property type="component" value="Unassembled WGS sequence"/>
</dbReference>
<evidence type="ECO:0000313" key="2">
    <source>
        <dbReference type="EMBL" id="RRQ50225.1"/>
    </source>
</evidence>
<reference evidence="3" key="1">
    <citation type="submission" date="2018-08" db="EMBL/GenBank/DDBJ databases">
        <authorList>
            <person name="Khan S.A."/>
            <person name="J S.E."/>
        </authorList>
    </citation>
    <scope>NUCLEOTIDE SEQUENCE [LARGE SCALE GENOMIC DNA]</scope>
    <source>
        <strain evidence="3">PoM-212</strain>
    </source>
</reference>